<evidence type="ECO:0000313" key="4">
    <source>
        <dbReference type="EMBL" id="OIJ22341.1"/>
    </source>
</evidence>
<keyword evidence="5" id="KW-1185">Reference proteome</keyword>
<feature type="coiled-coil region" evidence="1">
    <location>
        <begin position="241"/>
        <end position="272"/>
    </location>
</feature>
<evidence type="ECO:0000256" key="2">
    <source>
        <dbReference type="SAM" id="MobiDB-lite"/>
    </source>
</evidence>
<feature type="compositionally biased region" description="Low complexity" evidence="2">
    <location>
        <begin position="122"/>
        <end position="135"/>
    </location>
</feature>
<feature type="compositionally biased region" description="Basic and acidic residues" evidence="2">
    <location>
        <begin position="50"/>
        <end position="120"/>
    </location>
</feature>
<feature type="region of interest" description="Disordered" evidence="2">
    <location>
        <begin position="27"/>
        <end position="141"/>
    </location>
</feature>
<organism evidence="4 5">
    <name type="scientific">Anaerobacillus alkalidiazotrophicus</name>
    <dbReference type="NCBI Taxonomy" id="472963"/>
    <lineage>
        <taxon>Bacteria</taxon>
        <taxon>Bacillati</taxon>
        <taxon>Bacillota</taxon>
        <taxon>Bacilli</taxon>
        <taxon>Bacillales</taxon>
        <taxon>Bacillaceae</taxon>
        <taxon>Anaerobacillus</taxon>
    </lineage>
</organism>
<gene>
    <name evidence="4" type="ORF">BKP45_06800</name>
</gene>
<evidence type="ECO:0000313" key="5">
    <source>
        <dbReference type="Proteomes" id="UP000180057"/>
    </source>
</evidence>
<name>A0A1S2MC79_9BACI</name>
<comment type="caution">
    <text evidence="4">The sequence shown here is derived from an EMBL/GenBank/DDBJ whole genome shotgun (WGS) entry which is preliminary data.</text>
</comment>
<evidence type="ECO:0000256" key="1">
    <source>
        <dbReference type="SAM" id="Coils"/>
    </source>
</evidence>
<feature type="chain" id="PRO_5010306100" description="DUF445 domain-containing protein" evidence="3">
    <location>
        <begin position="25"/>
        <end position="316"/>
    </location>
</feature>
<protein>
    <recommendedName>
        <fullName evidence="6">DUF445 domain-containing protein</fullName>
    </recommendedName>
</protein>
<evidence type="ECO:0008006" key="6">
    <source>
        <dbReference type="Google" id="ProtNLM"/>
    </source>
</evidence>
<evidence type="ECO:0000256" key="3">
    <source>
        <dbReference type="SAM" id="SignalP"/>
    </source>
</evidence>
<dbReference type="EMBL" id="MLQS01000001">
    <property type="protein sequence ID" value="OIJ22341.1"/>
    <property type="molecule type" value="Genomic_DNA"/>
</dbReference>
<keyword evidence="3" id="KW-0732">Signal</keyword>
<dbReference type="RefSeq" id="WP_071388896.1">
    <property type="nucleotide sequence ID" value="NZ_MLQS01000001.1"/>
</dbReference>
<sequence length="316" mass="36387">MKKKLAVIVTVLLCNLTFSTTVLGEVDENKDTSNKNTAINENDETSTGKPTDKQEDDKVSEPPKEEIPQQEKPKEEEPKQQEETPKVEPKPKETTPPKEEEKQTQPNKPKEEKTTTENRKPQTPQTTNENEPTTTIEPVIVPQQENEVIEDIKKDVVEEIILSFNANNEYYKKLDDFILHNVLTILLHNHPHESALAAFSEDPFNDLVRRLSNEQIDELLMIIKDNPYENDLDFEKIISRLQELKSLQEEYVTRLEAEAEEVKIELEQFIQSETVEVNGDEDEVEQQKGLLSLIGSTISNIFKWFGTLFKLLISIF</sequence>
<accession>A0A1S2MC79</accession>
<keyword evidence="1" id="KW-0175">Coiled coil</keyword>
<dbReference type="AlphaFoldDB" id="A0A1S2MC79"/>
<dbReference type="Proteomes" id="UP000180057">
    <property type="component" value="Unassembled WGS sequence"/>
</dbReference>
<reference evidence="4 5" key="1">
    <citation type="submission" date="2016-10" db="EMBL/GenBank/DDBJ databases">
        <title>Draft genome sequences of four alkaliphilic bacteria belonging to the Anaerobacillus genus.</title>
        <authorList>
            <person name="Bassil N.M."/>
            <person name="Lloyd J.R."/>
        </authorList>
    </citation>
    <scope>NUCLEOTIDE SEQUENCE [LARGE SCALE GENOMIC DNA]</scope>
    <source>
        <strain evidence="4 5">DSM 22531</strain>
    </source>
</reference>
<feature type="compositionally biased region" description="Polar residues" evidence="2">
    <location>
        <begin position="34"/>
        <end position="49"/>
    </location>
</feature>
<feature type="signal peptide" evidence="3">
    <location>
        <begin position="1"/>
        <end position="24"/>
    </location>
</feature>
<proteinExistence type="predicted"/>